<dbReference type="PANTHER" id="PTHR24220">
    <property type="entry name" value="IMPORT ATP-BINDING PROTEIN"/>
    <property type="match status" value="1"/>
</dbReference>
<dbReference type="GO" id="GO:0005524">
    <property type="term" value="F:ATP binding"/>
    <property type="evidence" value="ECO:0007669"/>
    <property type="project" value="UniProtKB-KW"/>
</dbReference>
<sequence length="205" mass="22732">MLDITLKNIQVNLPDKSKLFHVDHLHIPFGEHVLVKGKSGQGKTTLLHLIAGLLKPDQGELKIGSESLINLNDNQLCQMRREKIGVIFQKLNLLDHLTVKENVLLSSQNVGSVLDDVGLAQCADTRCSVLSLGEQQRVAVARILAQKLDIILADEPTSSLDEENTQFVINALKKKAAGKTLVVVSHDDRLTPYFDRVLQFSEVIR</sequence>
<dbReference type="Proteomes" id="UP000075320">
    <property type="component" value="Unassembled WGS sequence"/>
</dbReference>
<keyword evidence="2" id="KW-0067">ATP-binding</keyword>
<dbReference type="PROSITE" id="PS50893">
    <property type="entry name" value="ABC_TRANSPORTER_2"/>
    <property type="match status" value="1"/>
</dbReference>
<keyword evidence="1" id="KW-0547">Nucleotide-binding</keyword>
<feature type="domain" description="ABC transporter" evidence="3">
    <location>
        <begin position="4"/>
        <end position="204"/>
    </location>
</feature>
<dbReference type="GO" id="GO:0016887">
    <property type="term" value="F:ATP hydrolysis activity"/>
    <property type="evidence" value="ECO:0007669"/>
    <property type="project" value="InterPro"/>
</dbReference>
<dbReference type="GO" id="GO:0022857">
    <property type="term" value="F:transmembrane transporter activity"/>
    <property type="evidence" value="ECO:0007669"/>
    <property type="project" value="TreeGrafter"/>
</dbReference>
<protein>
    <recommendedName>
        <fullName evidence="3">ABC transporter domain-containing protein</fullName>
    </recommendedName>
</protein>
<proteinExistence type="predicted"/>
<evidence type="ECO:0000313" key="4">
    <source>
        <dbReference type="EMBL" id="KYG67004.1"/>
    </source>
</evidence>
<dbReference type="InterPro" id="IPR015854">
    <property type="entry name" value="ABC_transpr_LolD-like"/>
</dbReference>
<dbReference type="InterPro" id="IPR003439">
    <property type="entry name" value="ABC_transporter-like_ATP-bd"/>
</dbReference>
<name>A0A150WRP7_BDEBC</name>
<keyword evidence="5" id="KW-1185">Reference proteome</keyword>
<dbReference type="PROSITE" id="PS00211">
    <property type="entry name" value="ABC_TRANSPORTER_1"/>
    <property type="match status" value="1"/>
</dbReference>
<dbReference type="Gene3D" id="3.40.50.300">
    <property type="entry name" value="P-loop containing nucleotide triphosphate hydrolases"/>
    <property type="match status" value="1"/>
</dbReference>
<dbReference type="RefSeq" id="WP_061834581.1">
    <property type="nucleotide sequence ID" value="NZ_LUKE01000001.1"/>
</dbReference>
<dbReference type="SUPFAM" id="SSF52540">
    <property type="entry name" value="P-loop containing nucleoside triphosphate hydrolases"/>
    <property type="match status" value="1"/>
</dbReference>
<dbReference type="PANTHER" id="PTHR24220:SF659">
    <property type="entry name" value="TRANSPORTER, PUTATIVE-RELATED"/>
    <property type="match status" value="1"/>
</dbReference>
<organism evidence="4 5">
    <name type="scientific">Bdellovibrio bacteriovorus</name>
    <dbReference type="NCBI Taxonomy" id="959"/>
    <lineage>
        <taxon>Bacteria</taxon>
        <taxon>Pseudomonadati</taxon>
        <taxon>Bdellovibrionota</taxon>
        <taxon>Bdellovibrionia</taxon>
        <taxon>Bdellovibrionales</taxon>
        <taxon>Pseudobdellovibrionaceae</taxon>
        <taxon>Bdellovibrio</taxon>
    </lineage>
</organism>
<dbReference type="SMART" id="SM00382">
    <property type="entry name" value="AAA"/>
    <property type="match status" value="1"/>
</dbReference>
<gene>
    <name evidence="4" type="ORF">AZI86_08265</name>
</gene>
<dbReference type="InterPro" id="IPR027417">
    <property type="entry name" value="P-loop_NTPase"/>
</dbReference>
<dbReference type="OrthoDB" id="5292358at2"/>
<evidence type="ECO:0000256" key="2">
    <source>
        <dbReference type="ARBA" id="ARBA00022840"/>
    </source>
</evidence>
<evidence type="ECO:0000313" key="5">
    <source>
        <dbReference type="Proteomes" id="UP000075320"/>
    </source>
</evidence>
<dbReference type="InterPro" id="IPR017871">
    <property type="entry name" value="ABC_transporter-like_CS"/>
</dbReference>
<dbReference type="Pfam" id="PF00005">
    <property type="entry name" value="ABC_tran"/>
    <property type="match status" value="1"/>
</dbReference>
<reference evidence="4 5" key="1">
    <citation type="submission" date="2016-03" db="EMBL/GenBank/DDBJ databases">
        <authorList>
            <person name="Ploux O."/>
        </authorList>
    </citation>
    <scope>NUCLEOTIDE SEQUENCE [LARGE SCALE GENOMIC DNA]</scope>
    <source>
        <strain evidence="4 5">R0</strain>
    </source>
</reference>
<dbReference type="GO" id="GO:0005886">
    <property type="term" value="C:plasma membrane"/>
    <property type="evidence" value="ECO:0007669"/>
    <property type="project" value="TreeGrafter"/>
</dbReference>
<dbReference type="AlphaFoldDB" id="A0A150WRP7"/>
<accession>A0A150WRP7</accession>
<dbReference type="InterPro" id="IPR003593">
    <property type="entry name" value="AAA+_ATPase"/>
</dbReference>
<comment type="caution">
    <text evidence="4">The sequence shown here is derived from an EMBL/GenBank/DDBJ whole genome shotgun (WGS) entry which is preliminary data.</text>
</comment>
<dbReference type="EMBL" id="LUKE01000001">
    <property type="protein sequence ID" value="KYG67004.1"/>
    <property type="molecule type" value="Genomic_DNA"/>
</dbReference>
<evidence type="ECO:0000256" key="1">
    <source>
        <dbReference type="ARBA" id="ARBA00022741"/>
    </source>
</evidence>
<evidence type="ECO:0000259" key="3">
    <source>
        <dbReference type="PROSITE" id="PS50893"/>
    </source>
</evidence>